<proteinExistence type="predicted"/>
<evidence type="ECO:0000313" key="3">
    <source>
        <dbReference type="Proteomes" id="UP000230069"/>
    </source>
</evidence>
<gene>
    <name evidence="2" type="ORF">AQUCO_05600087v1</name>
</gene>
<dbReference type="OrthoDB" id="591557at2759"/>
<keyword evidence="3" id="KW-1185">Reference proteome</keyword>
<dbReference type="Pfam" id="PF07734">
    <property type="entry name" value="FBA_1"/>
    <property type="match status" value="1"/>
</dbReference>
<feature type="domain" description="F-box" evidence="1">
    <location>
        <begin position="39"/>
        <end position="78"/>
    </location>
</feature>
<evidence type="ECO:0000313" key="2">
    <source>
        <dbReference type="EMBL" id="PIA30402.1"/>
    </source>
</evidence>
<dbReference type="InterPro" id="IPR017451">
    <property type="entry name" value="F-box-assoc_interact_dom"/>
</dbReference>
<dbReference type="InterPro" id="IPR006527">
    <property type="entry name" value="F-box-assoc_dom_typ1"/>
</dbReference>
<dbReference type="SMART" id="SM00256">
    <property type="entry name" value="FBOX"/>
    <property type="match status" value="1"/>
</dbReference>
<sequence>MVSTRRQQQQQEAKKKREETLKSIYSSIRKRGKTLSSTLSNDVASGILSRVPVEDLLQFQFACKSWYTLLHEPFFINLHLNQSISNKNFAFMVHNSSTDIYSVGCDISSSLFKLNKAVKINNPFRAFHIYGSCNGIFLMVRNLSNVYRVCLWNPSTGEYKEISNQLPKMPANPFLRMEYWLGYDLSRDDYKVIRMGTYHRGTITDVYVYSMRTNSCKRIHDVPYFVLGLVAYPHLSSGGGILLNDAIHWLGNPVSNANGFLLTIVSFDLANDEFKGLQLPDVLLDTESKRLGVFEDCLCIYHVNKDSYIDVFMMKEYGVKESWTKMFSINDQPIHQDMRSFKTICITNNGKLLVLWNHTYLALYDPKHGGRKCGNIKIEGLPARFEGYGSIGAYVKSLVSLGANTCKL</sequence>
<protein>
    <recommendedName>
        <fullName evidence="1">F-box domain-containing protein</fullName>
    </recommendedName>
</protein>
<dbReference type="NCBIfam" id="TIGR01640">
    <property type="entry name" value="F_box_assoc_1"/>
    <property type="match status" value="1"/>
</dbReference>
<dbReference type="Proteomes" id="UP000230069">
    <property type="component" value="Unassembled WGS sequence"/>
</dbReference>
<dbReference type="Pfam" id="PF00646">
    <property type="entry name" value="F-box"/>
    <property type="match status" value="1"/>
</dbReference>
<dbReference type="STRING" id="218851.A0A2G5CGI3"/>
<accession>A0A2G5CGI3</accession>
<dbReference type="PANTHER" id="PTHR31672:SF13">
    <property type="entry name" value="F-BOX PROTEIN CPR30-LIKE"/>
    <property type="match status" value="1"/>
</dbReference>
<dbReference type="PANTHER" id="PTHR31672">
    <property type="entry name" value="BNACNNG10540D PROTEIN"/>
    <property type="match status" value="1"/>
</dbReference>
<dbReference type="SUPFAM" id="SSF50965">
    <property type="entry name" value="Galactose oxidase, central domain"/>
    <property type="match status" value="1"/>
</dbReference>
<organism evidence="2 3">
    <name type="scientific">Aquilegia coerulea</name>
    <name type="common">Rocky mountain columbine</name>
    <dbReference type="NCBI Taxonomy" id="218851"/>
    <lineage>
        <taxon>Eukaryota</taxon>
        <taxon>Viridiplantae</taxon>
        <taxon>Streptophyta</taxon>
        <taxon>Embryophyta</taxon>
        <taxon>Tracheophyta</taxon>
        <taxon>Spermatophyta</taxon>
        <taxon>Magnoliopsida</taxon>
        <taxon>Ranunculales</taxon>
        <taxon>Ranunculaceae</taxon>
        <taxon>Thalictroideae</taxon>
        <taxon>Aquilegia</taxon>
    </lineage>
</organism>
<dbReference type="InterPro" id="IPR011043">
    <property type="entry name" value="Gal_Oxase/kelch_b-propeller"/>
</dbReference>
<dbReference type="InterPro" id="IPR036047">
    <property type="entry name" value="F-box-like_dom_sf"/>
</dbReference>
<reference evidence="2 3" key="1">
    <citation type="submission" date="2017-09" db="EMBL/GenBank/DDBJ databases">
        <title>WGS assembly of Aquilegia coerulea Goldsmith.</title>
        <authorList>
            <person name="Hodges S."/>
            <person name="Kramer E."/>
            <person name="Nordborg M."/>
            <person name="Tomkins J."/>
            <person name="Borevitz J."/>
            <person name="Derieg N."/>
            <person name="Yan J."/>
            <person name="Mihaltcheva S."/>
            <person name="Hayes R.D."/>
            <person name="Rokhsar D."/>
        </authorList>
    </citation>
    <scope>NUCLEOTIDE SEQUENCE [LARGE SCALE GENOMIC DNA]</scope>
    <source>
        <strain evidence="3">cv. Goldsmith</strain>
    </source>
</reference>
<dbReference type="Gene3D" id="1.20.1280.50">
    <property type="match status" value="1"/>
</dbReference>
<name>A0A2G5CGI3_AQUCA</name>
<dbReference type="InParanoid" id="A0A2G5CGI3"/>
<dbReference type="InterPro" id="IPR001810">
    <property type="entry name" value="F-box_dom"/>
</dbReference>
<evidence type="ECO:0000259" key="1">
    <source>
        <dbReference type="SMART" id="SM00256"/>
    </source>
</evidence>
<dbReference type="SUPFAM" id="SSF81383">
    <property type="entry name" value="F-box domain"/>
    <property type="match status" value="1"/>
</dbReference>
<dbReference type="EMBL" id="KZ305073">
    <property type="protein sequence ID" value="PIA30402.1"/>
    <property type="molecule type" value="Genomic_DNA"/>
</dbReference>
<dbReference type="InterPro" id="IPR050796">
    <property type="entry name" value="SCF_F-box_component"/>
</dbReference>
<dbReference type="AlphaFoldDB" id="A0A2G5CGI3"/>